<evidence type="ECO:0000259" key="4">
    <source>
        <dbReference type="PROSITE" id="PS50893"/>
    </source>
</evidence>
<dbReference type="GO" id="GO:0005524">
    <property type="term" value="F:ATP binding"/>
    <property type="evidence" value="ECO:0007669"/>
    <property type="project" value="UniProtKB-KW"/>
</dbReference>
<keyword evidence="6" id="KW-1185">Reference proteome</keyword>
<evidence type="ECO:0000256" key="2">
    <source>
        <dbReference type="ARBA" id="ARBA00022741"/>
    </source>
</evidence>
<dbReference type="InterPro" id="IPR003593">
    <property type="entry name" value="AAA+_ATPase"/>
</dbReference>
<dbReference type="RefSeq" id="WP_341375794.1">
    <property type="nucleotide sequence ID" value="NZ_JBBUTF010000018.1"/>
</dbReference>
<gene>
    <name evidence="5" type="ORF">AACH11_18780</name>
</gene>
<evidence type="ECO:0000256" key="1">
    <source>
        <dbReference type="ARBA" id="ARBA00022475"/>
    </source>
</evidence>
<evidence type="ECO:0000313" key="6">
    <source>
        <dbReference type="Proteomes" id="UP001368500"/>
    </source>
</evidence>
<dbReference type="Gene3D" id="3.40.50.300">
    <property type="entry name" value="P-loop containing nucleotide triphosphate hydrolases"/>
    <property type="match status" value="1"/>
</dbReference>
<organism evidence="5 6">
    <name type="scientific">Pseudaquabacterium rugosum</name>
    <dbReference type="NCBI Taxonomy" id="2984194"/>
    <lineage>
        <taxon>Bacteria</taxon>
        <taxon>Pseudomonadati</taxon>
        <taxon>Pseudomonadota</taxon>
        <taxon>Betaproteobacteria</taxon>
        <taxon>Burkholderiales</taxon>
        <taxon>Sphaerotilaceae</taxon>
        <taxon>Pseudaquabacterium</taxon>
    </lineage>
</organism>
<dbReference type="InterPro" id="IPR017871">
    <property type="entry name" value="ABC_transporter-like_CS"/>
</dbReference>
<dbReference type="EMBL" id="JBBUTF010000018">
    <property type="protein sequence ID" value="MEK8028012.1"/>
    <property type="molecule type" value="Genomic_DNA"/>
</dbReference>
<proteinExistence type="predicted"/>
<comment type="caution">
    <text evidence="5">The sequence shown here is derived from an EMBL/GenBank/DDBJ whole genome shotgun (WGS) entry which is preliminary data.</text>
</comment>
<dbReference type="PROSITE" id="PS50893">
    <property type="entry name" value="ABC_TRANSPORTER_2"/>
    <property type="match status" value="1"/>
</dbReference>
<reference evidence="5 6" key="1">
    <citation type="submission" date="2024-04" db="EMBL/GenBank/DDBJ databases">
        <title>Novel species of the genus Ideonella isolated from streams.</title>
        <authorList>
            <person name="Lu H."/>
        </authorList>
    </citation>
    <scope>NUCLEOTIDE SEQUENCE [LARGE SCALE GENOMIC DNA]</scope>
    <source>
        <strain evidence="5 6">BYS139W</strain>
    </source>
</reference>
<keyword evidence="1" id="KW-1003">Cell membrane</keyword>
<dbReference type="PANTHER" id="PTHR42794">
    <property type="entry name" value="HEMIN IMPORT ATP-BINDING PROTEIN HMUV"/>
    <property type="match status" value="1"/>
</dbReference>
<keyword evidence="1" id="KW-0472">Membrane</keyword>
<dbReference type="Pfam" id="PF00005">
    <property type="entry name" value="ABC_tran"/>
    <property type="match status" value="1"/>
</dbReference>
<dbReference type="CDD" id="cd03214">
    <property type="entry name" value="ABC_Iron-Siderophores_B12_Hemin"/>
    <property type="match status" value="1"/>
</dbReference>
<dbReference type="Proteomes" id="UP001368500">
    <property type="component" value="Unassembled WGS sequence"/>
</dbReference>
<dbReference type="SUPFAM" id="SSF52540">
    <property type="entry name" value="P-loop containing nucleoside triphosphate hydrolases"/>
    <property type="match status" value="1"/>
</dbReference>
<evidence type="ECO:0000313" key="5">
    <source>
        <dbReference type="EMBL" id="MEK8028012.1"/>
    </source>
</evidence>
<dbReference type="SMART" id="SM00382">
    <property type="entry name" value="AAA"/>
    <property type="match status" value="1"/>
</dbReference>
<feature type="domain" description="ABC transporter" evidence="4">
    <location>
        <begin position="24"/>
        <end position="248"/>
    </location>
</feature>
<dbReference type="PROSITE" id="PS00211">
    <property type="entry name" value="ABC_TRANSPORTER_1"/>
    <property type="match status" value="1"/>
</dbReference>
<dbReference type="InterPro" id="IPR027417">
    <property type="entry name" value="P-loop_NTPase"/>
</dbReference>
<name>A0ABU9BDL3_9BURK</name>
<keyword evidence="3 5" id="KW-0067">ATP-binding</keyword>
<sequence>MSPADTQAAAAAPAADPLTPAIGLHLQDLSVQRDGRTLLQPLTLDLPAGRMTAVLGPNGSGKSTLLKALAGLLPHGGQRRWPDGTPPRIAFLPQDHHSPSALTVLEALLLGRLDRLGLRVGPQDRAAVDRVIGPLGLAPLLQRPLGQLSGGQRQRVFIAQALVREARVLLLDEPLSALDLQHQAQVMALLRTLTEAHGLTTVIVLHDLNVARARCDQALLLRDGRLHGHGPAATLLRPPVLEDVFQVRWVEARSACGREGLLDGG</sequence>
<dbReference type="PANTHER" id="PTHR42794:SF2">
    <property type="entry name" value="ABC TRANSPORTER ATP-BINDING PROTEIN"/>
    <property type="match status" value="1"/>
</dbReference>
<evidence type="ECO:0000256" key="3">
    <source>
        <dbReference type="ARBA" id="ARBA00022840"/>
    </source>
</evidence>
<keyword evidence="2" id="KW-0547">Nucleotide-binding</keyword>
<accession>A0ABU9BDL3</accession>
<protein>
    <submittedName>
        <fullName evidence="5">ABC transporter ATP-binding protein</fullName>
    </submittedName>
</protein>
<dbReference type="InterPro" id="IPR003439">
    <property type="entry name" value="ABC_transporter-like_ATP-bd"/>
</dbReference>